<dbReference type="AlphaFoldDB" id="A0A1U7HA46"/>
<keyword evidence="2" id="KW-1185">Reference proteome</keyword>
<gene>
    <name evidence="1" type="ORF">NIES593_18835</name>
</gene>
<proteinExistence type="predicted"/>
<comment type="caution">
    <text evidence="1">The sequence shown here is derived from an EMBL/GenBank/DDBJ whole genome shotgun (WGS) entry which is preliminary data.</text>
</comment>
<name>A0A1U7HA46_9CYAN</name>
<evidence type="ECO:0000313" key="2">
    <source>
        <dbReference type="Proteomes" id="UP000186868"/>
    </source>
</evidence>
<dbReference type="EMBL" id="MRCB01000030">
    <property type="protein sequence ID" value="OKH20434.1"/>
    <property type="molecule type" value="Genomic_DNA"/>
</dbReference>
<evidence type="ECO:0000313" key="1">
    <source>
        <dbReference type="EMBL" id="OKH20434.1"/>
    </source>
</evidence>
<protein>
    <submittedName>
        <fullName evidence="1">Uncharacterized protein</fullName>
    </submittedName>
</protein>
<dbReference type="STRING" id="1921803.NIES593_18835"/>
<dbReference type="Proteomes" id="UP000186868">
    <property type="component" value="Unassembled WGS sequence"/>
</dbReference>
<sequence>MPLLPKLKSFLNYIEVVEANEVKQNSILLATSIFTLLSTGMGMSTAFGTAWDFTDIQKVTKSYALPNHKYSASIVGAVSSVIV</sequence>
<organism evidence="1 2">
    <name type="scientific">Hydrococcus rivularis NIES-593</name>
    <dbReference type="NCBI Taxonomy" id="1921803"/>
    <lineage>
        <taxon>Bacteria</taxon>
        <taxon>Bacillati</taxon>
        <taxon>Cyanobacteriota</taxon>
        <taxon>Cyanophyceae</taxon>
        <taxon>Pleurocapsales</taxon>
        <taxon>Hydrococcaceae</taxon>
        <taxon>Hydrococcus</taxon>
    </lineage>
</organism>
<reference evidence="1 2" key="1">
    <citation type="submission" date="2016-11" db="EMBL/GenBank/DDBJ databases">
        <title>Draft Genome Sequences of Nine Cyanobacterial Strains from Diverse Habitats.</title>
        <authorList>
            <person name="Zhu T."/>
            <person name="Hou S."/>
            <person name="Lu X."/>
            <person name="Hess W.R."/>
        </authorList>
    </citation>
    <scope>NUCLEOTIDE SEQUENCE [LARGE SCALE GENOMIC DNA]</scope>
    <source>
        <strain evidence="1 2">NIES-593</strain>
    </source>
</reference>
<accession>A0A1U7HA46</accession>